<evidence type="ECO:0000259" key="2">
    <source>
        <dbReference type="Pfam" id="PF14420"/>
    </source>
</evidence>
<dbReference type="PANTHER" id="PTHR38788">
    <property type="entry name" value="CLR5 DOMAIN-CONTAINING PROTEIN"/>
    <property type="match status" value="1"/>
</dbReference>
<feature type="compositionally biased region" description="Low complexity" evidence="1">
    <location>
        <begin position="1"/>
        <end position="31"/>
    </location>
</feature>
<comment type="caution">
    <text evidence="3">The sequence shown here is derived from an EMBL/GenBank/DDBJ whole genome shotgun (WGS) entry which is preliminary data.</text>
</comment>
<organism evidence="3 4">
    <name type="scientific">Thyridium curvatum</name>
    <dbReference type="NCBI Taxonomy" id="1093900"/>
    <lineage>
        <taxon>Eukaryota</taxon>
        <taxon>Fungi</taxon>
        <taxon>Dikarya</taxon>
        <taxon>Ascomycota</taxon>
        <taxon>Pezizomycotina</taxon>
        <taxon>Sordariomycetes</taxon>
        <taxon>Sordariomycetidae</taxon>
        <taxon>Thyridiales</taxon>
        <taxon>Thyridiaceae</taxon>
        <taxon>Thyridium</taxon>
    </lineage>
</organism>
<feature type="compositionally biased region" description="Acidic residues" evidence="1">
    <location>
        <begin position="172"/>
        <end position="183"/>
    </location>
</feature>
<protein>
    <recommendedName>
        <fullName evidence="2">Clr5 domain-containing protein</fullName>
    </recommendedName>
</protein>
<feature type="region of interest" description="Disordered" evidence="1">
    <location>
        <begin position="1"/>
        <end position="66"/>
    </location>
</feature>
<dbReference type="AlphaFoldDB" id="A0A507BKW9"/>
<name>A0A507BKW9_9PEZI</name>
<evidence type="ECO:0000256" key="1">
    <source>
        <dbReference type="SAM" id="MobiDB-lite"/>
    </source>
</evidence>
<keyword evidence="4" id="KW-1185">Reference proteome</keyword>
<dbReference type="EMBL" id="SKBQ01000012">
    <property type="protein sequence ID" value="TPX17781.1"/>
    <property type="molecule type" value="Genomic_DNA"/>
</dbReference>
<accession>A0A507BKW9</accession>
<proteinExistence type="predicted"/>
<gene>
    <name evidence="3" type="ORF">E0L32_002882</name>
</gene>
<dbReference type="RefSeq" id="XP_030999492.1">
    <property type="nucleotide sequence ID" value="XM_031137120.1"/>
</dbReference>
<dbReference type="PANTHER" id="PTHR38788:SF3">
    <property type="entry name" value="CLR5 DOMAIN-CONTAINING PROTEIN"/>
    <property type="match status" value="1"/>
</dbReference>
<dbReference type="InParanoid" id="A0A507BKW9"/>
<dbReference type="Proteomes" id="UP000319257">
    <property type="component" value="Unassembled WGS sequence"/>
</dbReference>
<reference evidence="3 4" key="1">
    <citation type="submission" date="2019-06" db="EMBL/GenBank/DDBJ databases">
        <title>Draft genome sequence of the filamentous fungus Phialemoniopsis curvata isolated from diesel fuel.</title>
        <authorList>
            <person name="Varaljay V.A."/>
            <person name="Lyon W.J."/>
            <person name="Crouch A.L."/>
            <person name="Drake C.E."/>
            <person name="Hollomon J.M."/>
            <person name="Nadeau L.J."/>
            <person name="Nunn H.S."/>
            <person name="Stevenson B.S."/>
            <person name="Bojanowski C.L."/>
            <person name="Crookes-Goodson W.J."/>
        </authorList>
    </citation>
    <scope>NUCLEOTIDE SEQUENCE [LARGE SCALE GENOMIC DNA]</scope>
    <source>
        <strain evidence="3 4">D216</strain>
    </source>
</reference>
<dbReference type="InterPro" id="IPR025676">
    <property type="entry name" value="Clr5_dom"/>
</dbReference>
<feature type="region of interest" description="Disordered" evidence="1">
    <location>
        <begin position="151"/>
        <end position="198"/>
    </location>
</feature>
<dbReference type="Pfam" id="PF14420">
    <property type="entry name" value="Clr5"/>
    <property type="match status" value="1"/>
</dbReference>
<feature type="domain" description="Clr5" evidence="2">
    <location>
        <begin position="63"/>
        <end position="113"/>
    </location>
</feature>
<evidence type="ECO:0000313" key="3">
    <source>
        <dbReference type="EMBL" id="TPX17781.1"/>
    </source>
</evidence>
<evidence type="ECO:0000313" key="4">
    <source>
        <dbReference type="Proteomes" id="UP000319257"/>
    </source>
</evidence>
<feature type="compositionally biased region" description="Low complexity" evidence="1">
    <location>
        <begin position="186"/>
        <end position="198"/>
    </location>
</feature>
<dbReference type="GeneID" id="41970329"/>
<dbReference type="OrthoDB" id="5308957at2759"/>
<sequence>MYSSGSGHGQNYSGSYGQGYNQSYQQPYQQQGYGGYDEYEGYEDYGTYQQGESSKSNYIRPESSEDWEPYRQVISQLYKTHKLKDVMEQMETQYGFKATPRQYKGKIKQWGLDTKYTKTEEYMEMLKTKKKMEKDDPKASTKFTVRGKAVSDASISRFERRAKKRGILPNEEGQEYDEYEDYSNDAAGSSSGAQWSQS</sequence>